<organism evidence="1 2">
    <name type="scientific">Pseudomonas avellanae</name>
    <dbReference type="NCBI Taxonomy" id="46257"/>
    <lineage>
        <taxon>Bacteria</taxon>
        <taxon>Pseudomonadati</taxon>
        <taxon>Pseudomonadota</taxon>
        <taxon>Gammaproteobacteria</taxon>
        <taxon>Pseudomonadales</taxon>
        <taxon>Pseudomonadaceae</taxon>
        <taxon>Pseudomonas</taxon>
    </lineage>
</organism>
<name>A0A261WJV4_9PSED</name>
<evidence type="ECO:0000313" key="1">
    <source>
        <dbReference type="EMBL" id="OZI86426.1"/>
    </source>
</evidence>
<gene>
    <name evidence="1" type="ORF">CFN58_12380</name>
</gene>
<sequence>MSDCDRSHALRGSAVLDALRPLLKMTQSVTNCMPTRSAGTIITSSAGFRSGADDAAVFAGDHHH</sequence>
<dbReference type="Proteomes" id="UP000217163">
    <property type="component" value="Unassembled WGS sequence"/>
</dbReference>
<accession>A0A261WJV4</accession>
<comment type="caution">
    <text evidence="1">The sequence shown here is derived from an EMBL/GenBank/DDBJ whole genome shotgun (WGS) entry which is preliminary data.</text>
</comment>
<evidence type="ECO:0000313" key="2">
    <source>
        <dbReference type="Proteomes" id="UP000217163"/>
    </source>
</evidence>
<protein>
    <submittedName>
        <fullName evidence="1">Uncharacterized protein</fullName>
    </submittedName>
</protein>
<reference evidence="2" key="1">
    <citation type="journal article" date="2016" name="Sci. Rep.">
        <title>Genome analysis of the kiwifruit canker pathogen Pseudomonas syringae pv. actinidiae biovar 5.</title>
        <authorList>
            <person name="Fujikawa T."/>
            <person name="Sawada H."/>
        </authorList>
    </citation>
    <scope>NUCLEOTIDE SEQUENCE [LARGE SCALE GENOMIC DNA]</scope>
    <source>
        <strain evidence="2">MAFF 212061</strain>
    </source>
</reference>
<proteinExistence type="predicted"/>
<dbReference type="AlphaFoldDB" id="A0A261WJV4"/>
<dbReference type="EMBL" id="NKQU01000558">
    <property type="protein sequence ID" value="OZI86426.1"/>
    <property type="molecule type" value="Genomic_DNA"/>
</dbReference>